<comment type="function">
    <text evidence="1">DNA ligase that catalyzes the formation of phosphodiester linkages between 5'-phosphoryl and 3'-hydroxyl groups in double-stranded DNA using NAD as a coenzyme and as the energy source for the reaction. It is essential for DNA replication and repair of damaged DNA.</text>
</comment>
<name>A0A8J6R2S2_9GAMM</name>
<dbReference type="InterPro" id="IPR013839">
    <property type="entry name" value="DNAligase_adenylation"/>
</dbReference>
<evidence type="ECO:0000256" key="2">
    <source>
        <dbReference type="ARBA" id="ARBA00012722"/>
    </source>
</evidence>
<dbReference type="InterPro" id="IPR001357">
    <property type="entry name" value="BRCT_dom"/>
</dbReference>
<dbReference type="Pfam" id="PF01653">
    <property type="entry name" value="DNA_ligase_aden"/>
    <property type="match status" value="1"/>
</dbReference>
<keyword evidence="3" id="KW-0436">Ligase</keyword>
<evidence type="ECO:0000259" key="11">
    <source>
        <dbReference type="PROSITE" id="PS50172"/>
    </source>
</evidence>
<evidence type="ECO:0000256" key="7">
    <source>
        <dbReference type="ARBA" id="ARBA00022833"/>
    </source>
</evidence>
<dbReference type="EMBL" id="JACXAF010000009">
    <property type="protein sequence ID" value="MBD1389425.1"/>
    <property type="molecule type" value="Genomic_DNA"/>
</dbReference>
<keyword evidence="7" id="KW-0862">Zinc</keyword>
<evidence type="ECO:0000256" key="8">
    <source>
        <dbReference type="ARBA" id="ARBA00023027"/>
    </source>
</evidence>
<evidence type="ECO:0000256" key="1">
    <source>
        <dbReference type="ARBA" id="ARBA00004067"/>
    </source>
</evidence>
<evidence type="ECO:0000256" key="9">
    <source>
        <dbReference type="ARBA" id="ARBA00023204"/>
    </source>
</evidence>
<dbReference type="SMART" id="SM00532">
    <property type="entry name" value="LIGANc"/>
    <property type="match status" value="1"/>
</dbReference>
<dbReference type="GO" id="GO:0003911">
    <property type="term" value="F:DNA ligase (NAD+) activity"/>
    <property type="evidence" value="ECO:0007669"/>
    <property type="project" value="UniProtKB-EC"/>
</dbReference>
<evidence type="ECO:0000256" key="3">
    <source>
        <dbReference type="ARBA" id="ARBA00022598"/>
    </source>
</evidence>
<dbReference type="InterPro" id="IPR012340">
    <property type="entry name" value="NA-bd_OB-fold"/>
</dbReference>
<accession>A0A8J6R2S2</accession>
<evidence type="ECO:0000313" key="12">
    <source>
        <dbReference type="EMBL" id="MBD1389425.1"/>
    </source>
</evidence>
<dbReference type="Pfam" id="PF03120">
    <property type="entry name" value="OB_DNA_ligase"/>
    <property type="match status" value="1"/>
</dbReference>
<keyword evidence="5" id="KW-0479">Metal-binding</keyword>
<dbReference type="Gene3D" id="1.10.150.20">
    <property type="entry name" value="5' to 3' exonuclease, C-terminal subdomain"/>
    <property type="match status" value="1"/>
</dbReference>
<dbReference type="InterPro" id="IPR013840">
    <property type="entry name" value="DNAligase_N"/>
</dbReference>
<dbReference type="SUPFAM" id="SSF52113">
    <property type="entry name" value="BRCT domain"/>
    <property type="match status" value="1"/>
</dbReference>
<dbReference type="InterPro" id="IPR036420">
    <property type="entry name" value="BRCT_dom_sf"/>
</dbReference>
<dbReference type="InterPro" id="IPR004150">
    <property type="entry name" value="NAD_DNA_ligase_OB"/>
</dbReference>
<keyword evidence="9" id="KW-0234">DNA repair</keyword>
<dbReference type="PROSITE" id="PS50172">
    <property type="entry name" value="BRCT"/>
    <property type="match status" value="1"/>
</dbReference>
<dbReference type="RefSeq" id="WP_191144533.1">
    <property type="nucleotide sequence ID" value="NZ_JACXAF010000009.1"/>
</dbReference>
<keyword evidence="6" id="KW-0227">DNA damage</keyword>
<evidence type="ECO:0000256" key="6">
    <source>
        <dbReference type="ARBA" id="ARBA00022763"/>
    </source>
</evidence>
<dbReference type="Gene3D" id="3.40.50.10190">
    <property type="entry name" value="BRCT domain"/>
    <property type="match status" value="1"/>
</dbReference>
<dbReference type="SUPFAM" id="SSF56091">
    <property type="entry name" value="DNA ligase/mRNA capping enzyme, catalytic domain"/>
    <property type="match status" value="1"/>
</dbReference>
<dbReference type="PIRSF" id="PIRSF001604">
    <property type="entry name" value="LigA"/>
    <property type="match status" value="1"/>
</dbReference>
<dbReference type="InterPro" id="IPR001679">
    <property type="entry name" value="DNA_ligase"/>
</dbReference>
<comment type="caution">
    <text evidence="12">The sequence shown here is derived from an EMBL/GenBank/DDBJ whole genome shotgun (WGS) entry which is preliminary data.</text>
</comment>
<dbReference type="SUPFAM" id="SSF47781">
    <property type="entry name" value="RuvA domain 2-like"/>
    <property type="match status" value="1"/>
</dbReference>
<dbReference type="CDD" id="cd17748">
    <property type="entry name" value="BRCT_DNA_ligase_like"/>
    <property type="match status" value="1"/>
</dbReference>
<dbReference type="SUPFAM" id="SSF50249">
    <property type="entry name" value="Nucleic acid-binding proteins"/>
    <property type="match status" value="1"/>
</dbReference>
<dbReference type="EC" id="6.5.1.2" evidence="2"/>
<dbReference type="Pfam" id="PF00533">
    <property type="entry name" value="BRCT"/>
    <property type="match status" value="1"/>
</dbReference>
<reference evidence="12" key="1">
    <citation type="submission" date="2020-09" db="EMBL/GenBank/DDBJ databases">
        <title>A novel bacterium of genus Neiella, isolated from South China Sea.</title>
        <authorList>
            <person name="Huang H."/>
            <person name="Mo K."/>
            <person name="Hu Y."/>
        </authorList>
    </citation>
    <scope>NUCLEOTIDE SEQUENCE</scope>
    <source>
        <strain evidence="12">HB171785</strain>
    </source>
</reference>
<evidence type="ECO:0000313" key="13">
    <source>
        <dbReference type="Proteomes" id="UP000638014"/>
    </source>
</evidence>
<evidence type="ECO:0000256" key="4">
    <source>
        <dbReference type="ARBA" id="ARBA00022705"/>
    </source>
</evidence>
<comment type="catalytic activity">
    <reaction evidence="10">
        <text>NAD(+) + (deoxyribonucleotide)n-3'-hydroxyl + 5'-phospho-(deoxyribonucleotide)m = (deoxyribonucleotide)n+m + AMP + beta-nicotinamide D-nucleotide.</text>
        <dbReference type="EC" id="6.5.1.2"/>
    </reaction>
</comment>
<organism evidence="12 13">
    <name type="scientific">Neiella litorisoli</name>
    <dbReference type="NCBI Taxonomy" id="2771431"/>
    <lineage>
        <taxon>Bacteria</taxon>
        <taxon>Pseudomonadati</taxon>
        <taxon>Pseudomonadota</taxon>
        <taxon>Gammaproteobacteria</taxon>
        <taxon>Alteromonadales</taxon>
        <taxon>Echinimonadaceae</taxon>
        <taxon>Neiella</taxon>
    </lineage>
</organism>
<proteinExistence type="predicted"/>
<feature type="domain" description="BRCT" evidence="11">
    <location>
        <begin position="547"/>
        <end position="627"/>
    </location>
</feature>
<dbReference type="Gene3D" id="3.30.470.30">
    <property type="entry name" value="DNA ligase/mRNA capping enzyme"/>
    <property type="match status" value="1"/>
</dbReference>
<sequence length="627" mass="67980">MLSTLLSKPVCQLTDPQLVNVITQLNISYRRGQPLVSDDEFDQTYLSELRSRNPEHVLLRTVQPDASAAALTSKGRVAHPAPMLSTNKAYTEMELRAFIQRCEQAAGRLAIQPSTLLYRITPKFDGIAIRFNATEKTFTTRGDGLQGNDVSHLLKRGAIIVGDASQDGVGELVISTDYFESSELSQIFDHPRNMVAGMAASDTMNEHAQKVLADGKLHLVLYRDWDAPTLTAEQLLADFGSIEQSMYDQSPYPLDGIIIEAIDPALKSQMGHSSHHHHWQLAFKRHSETAEVQVLNVTYQTGRSGRVSPVINIEPTALSGCTISNVTGHHAGRIRSEGIGPGATITITRQGLVIPKLLRVNKPVEPMLVDNCPACGSEVHWENDFLVCQGDSCCAQKARVLQHFAKTVMLEYIGPTAAEQLVAAGVDSVEAMLDCNESTLLRAGFGHGQAANILQEIQRLLSEPLSDHLLLASLGISKLGRGASKKILLEHPLDHIPAITANEIVAIRGFEQKSANIILSGLSAKRDTLRYLLSAGFNRVAVSAPVASSHALCGVHVVFTGKMESPRSDMEAQAAAFGAIVQKSVNKKTQLLVTGANVGAAKLNKATELGIEQVSEQAYQKKYVTAQ</sequence>
<protein>
    <recommendedName>
        <fullName evidence="2">DNA ligase (NAD(+))</fullName>
        <ecNumber evidence="2">6.5.1.2</ecNumber>
    </recommendedName>
</protein>
<dbReference type="GO" id="GO:0006260">
    <property type="term" value="P:DNA replication"/>
    <property type="evidence" value="ECO:0007669"/>
    <property type="project" value="UniProtKB-KW"/>
</dbReference>
<evidence type="ECO:0000256" key="5">
    <source>
        <dbReference type="ARBA" id="ARBA00022723"/>
    </source>
</evidence>
<dbReference type="GO" id="GO:0006281">
    <property type="term" value="P:DNA repair"/>
    <property type="evidence" value="ECO:0007669"/>
    <property type="project" value="UniProtKB-KW"/>
</dbReference>
<gene>
    <name evidence="12" type="ORF">IC617_08300</name>
</gene>
<keyword evidence="8" id="KW-0520">NAD</keyword>
<dbReference type="InterPro" id="IPR010994">
    <property type="entry name" value="RuvA_2-like"/>
</dbReference>
<keyword evidence="13" id="KW-1185">Reference proteome</keyword>
<keyword evidence="4" id="KW-0235">DNA replication</keyword>
<dbReference type="Gene3D" id="2.40.50.140">
    <property type="entry name" value="Nucleic acid-binding proteins"/>
    <property type="match status" value="1"/>
</dbReference>
<dbReference type="GO" id="GO:0046872">
    <property type="term" value="F:metal ion binding"/>
    <property type="evidence" value="ECO:0007669"/>
    <property type="project" value="UniProtKB-KW"/>
</dbReference>
<evidence type="ECO:0000256" key="10">
    <source>
        <dbReference type="ARBA" id="ARBA00034005"/>
    </source>
</evidence>
<dbReference type="AlphaFoldDB" id="A0A8J6R2S2"/>
<dbReference type="Proteomes" id="UP000638014">
    <property type="component" value="Unassembled WGS sequence"/>
</dbReference>